<sequence>MGVQVGHETLKADGLVSWWHAGFHQNGFFKGMLDDKVQTLKAEKILHYMRNPIQAIPSIILENEASQRNNISFKHRRGTIKKYFGVDIAEMGPVGAAASSYIYWNRICQDIAMSPPIYIEIPDLSALGVAINKLPVRNTSHEKFGHAPAELQIDDIARGAPTSVAQQIFDIAHTYPRQR</sequence>
<proteinExistence type="predicted"/>
<dbReference type="EMBL" id="JAHWQX010000001">
    <property type="protein sequence ID" value="MBW3095856.1"/>
    <property type="molecule type" value="Genomic_DNA"/>
</dbReference>
<protein>
    <submittedName>
        <fullName evidence="1">Uncharacterized protein</fullName>
    </submittedName>
</protein>
<evidence type="ECO:0000313" key="1">
    <source>
        <dbReference type="EMBL" id="MBW3095856.1"/>
    </source>
</evidence>
<gene>
    <name evidence="1" type="ORF">KY465_01030</name>
</gene>
<reference evidence="1" key="1">
    <citation type="submission" date="2021-07" db="EMBL/GenBank/DDBJ databases">
        <title>Pseudohoeflea marina sp. nov. a polyhydroxyalcanoate-producing bacterium.</title>
        <authorList>
            <person name="Zheng W."/>
            <person name="Yu S."/>
            <person name="Huang Y."/>
        </authorList>
    </citation>
    <scope>NUCLEOTIDE SEQUENCE</scope>
    <source>
        <strain evidence="1">DP4N28-3</strain>
    </source>
</reference>
<accession>A0ABS6WIU1</accession>
<evidence type="ECO:0000313" key="2">
    <source>
        <dbReference type="Proteomes" id="UP001430804"/>
    </source>
</evidence>
<organism evidence="1 2">
    <name type="scientific">Pseudohoeflea coraliihabitans</name>
    <dbReference type="NCBI Taxonomy" id="2860393"/>
    <lineage>
        <taxon>Bacteria</taxon>
        <taxon>Pseudomonadati</taxon>
        <taxon>Pseudomonadota</taxon>
        <taxon>Alphaproteobacteria</taxon>
        <taxon>Hyphomicrobiales</taxon>
        <taxon>Rhizobiaceae</taxon>
        <taxon>Pseudohoeflea</taxon>
    </lineage>
</organism>
<dbReference type="Proteomes" id="UP001430804">
    <property type="component" value="Unassembled WGS sequence"/>
</dbReference>
<dbReference type="RefSeq" id="WP_219157555.1">
    <property type="nucleotide sequence ID" value="NZ_JAHWQX010000001.1"/>
</dbReference>
<keyword evidence="2" id="KW-1185">Reference proteome</keyword>
<comment type="caution">
    <text evidence="1">The sequence shown here is derived from an EMBL/GenBank/DDBJ whole genome shotgun (WGS) entry which is preliminary data.</text>
</comment>
<name>A0ABS6WIU1_9HYPH</name>